<evidence type="ECO:0000313" key="4">
    <source>
        <dbReference type="EMBL" id="MCG6662389.1"/>
    </source>
</evidence>
<dbReference type="Pfam" id="PF00850">
    <property type="entry name" value="Hist_deacetyl"/>
    <property type="match status" value="1"/>
</dbReference>
<dbReference type="GO" id="GO:0004407">
    <property type="term" value="F:histone deacetylase activity"/>
    <property type="evidence" value="ECO:0007669"/>
    <property type="project" value="TreeGrafter"/>
</dbReference>
<dbReference type="Proteomes" id="UP000518091">
    <property type="component" value="Unassembled WGS sequence"/>
</dbReference>
<reference evidence="4 6" key="1">
    <citation type="submission" date="2020-05" db="EMBL/GenBank/DDBJ databases">
        <title>Comparative genomic analysis of denitrifying bacteria from Halomonas genus.</title>
        <authorList>
            <person name="Wang L."/>
            <person name="Shao Z."/>
        </authorList>
    </citation>
    <scope>NUCLEOTIDE SEQUENCE [LARGE SCALE GENOMIC DNA]</scope>
    <source>
        <strain evidence="4 6">DSM 17331</strain>
    </source>
</reference>
<sequence>MELHVAEPNSVIAFYDERVLSHQPDGEASFLPGRMDRRVRQLLSSLNVPWKYPEHAGRLTAIRHLLELEPVAGLSLEGGMAATREQLGRVHTSSYLSHIFELCGQNVWLDVDTTAVSPGSIEAAEVAAGTAVAAVEAVLGGRSESAFALVRPPGHHAEPARARGFCLFNNVAVAAAHAQAEWGCQRVMIVDWDVHHGNGTQNIFYADPGVLFFDIHRASPFYPGSGRLEEIGAGLGEGTTVNVPLPASAGDQAYLKVFNDILVPAADWFEPELLLVSAGFDPHPFDLAMNVSFEGFAAMTGILQQVARRHCQGRLAFVLEGGYHLLSLSRGVKTVLDVLAGGSVVPPGRIGMDEAKAAADFHLPAFATEAPDQAERHAPKSNASDTQ</sequence>
<comment type="caution">
    <text evidence="3">The sequence shown here is derived from an EMBL/GenBank/DDBJ whole genome shotgun (WGS) entry which is preliminary data.</text>
</comment>
<dbReference type="GO" id="GO:0005737">
    <property type="term" value="C:cytoplasm"/>
    <property type="evidence" value="ECO:0007669"/>
    <property type="project" value="TreeGrafter"/>
</dbReference>
<accession>A0A7W0AFB2</accession>
<evidence type="ECO:0000313" key="3">
    <source>
        <dbReference type="EMBL" id="MBA2780475.1"/>
    </source>
</evidence>
<dbReference type="InterPro" id="IPR023696">
    <property type="entry name" value="Ureohydrolase_dom_sf"/>
</dbReference>
<gene>
    <name evidence="3" type="ORF">H1D44_16430</name>
    <name evidence="4" type="ORF">HOP48_12630</name>
</gene>
<dbReference type="EMBL" id="JABFUB010000009">
    <property type="protein sequence ID" value="MCG6662389.1"/>
    <property type="molecule type" value="Genomic_DNA"/>
</dbReference>
<dbReference type="PANTHER" id="PTHR10625:SF11">
    <property type="entry name" value="HISTONE DEACETYLASE 14, CHLOROPLASTIC"/>
    <property type="match status" value="1"/>
</dbReference>
<comment type="similarity">
    <text evidence="1">Belongs to the histone deacetylase family.</text>
</comment>
<dbReference type="PRINTS" id="PR01270">
    <property type="entry name" value="HDASUPER"/>
</dbReference>
<dbReference type="InterPro" id="IPR023801">
    <property type="entry name" value="His_deacetylse_dom"/>
</dbReference>
<dbReference type="CDD" id="cd09992">
    <property type="entry name" value="HDAC_classII"/>
    <property type="match status" value="1"/>
</dbReference>
<evidence type="ECO:0000313" key="5">
    <source>
        <dbReference type="Proteomes" id="UP000518091"/>
    </source>
</evidence>
<name>A0A7W0AFB2_9GAMM</name>
<proteinExistence type="inferred from homology"/>
<protein>
    <submittedName>
        <fullName evidence="3">Histone deacetylase</fullName>
    </submittedName>
</protein>
<evidence type="ECO:0000259" key="2">
    <source>
        <dbReference type="Pfam" id="PF00850"/>
    </source>
</evidence>
<dbReference type="PANTHER" id="PTHR10625">
    <property type="entry name" value="HISTONE DEACETYLASE HDAC1-RELATED"/>
    <property type="match status" value="1"/>
</dbReference>
<evidence type="ECO:0000313" key="6">
    <source>
        <dbReference type="Proteomes" id="UP000814353"/>
    </source>
</evidence>
<organism evidence="3 5">
    <name type="scientific">Billgrantia kenyensis</name>
    <dbReference type="NCBI Taxonomy" id="321266"/>
    <lineage>
        <taxon>Bacteria</taxon>
        <taxon>Pseudomonadati</taxon>
        <taxon>Pseudomonadota</taxon>
        <taxon>Gammaproteobacteria</taxon>
        <taxon>Oceanospirillales</taxon>
        <taxon>Halomonadaceae</taxon>
        <taxon>Billgrantia</taxon>
    </lineage>
</organism>
<dbReference type="Proteomes" id="UP000814353">
    <property type="component" value="Unassembled WGS sequence"/>
</dbReference>
<dbReference type="InterPro" id="IPR000286">
    <property type="entry name" value="HDACs"/>
</dbReference>
<dbReference type="Gene3D" id="3.40.800.20">
    <property type="entry name" value="Histone deacetylase domain"/>
    <property type="match status" value="1"/>
</dbReference>
<dbReference type="SUPFAM" id="SSF52768">
    <property type="entry name" value="Arginase/deacetylase"/>
    <property type="match status" value="1"/>
</dbReference>
<reference evidence="3 5" key="2">
    <citation type="submission" date="2020-07" db="EMBL/GenBank/DDBJ databases">
        <title>Identification of Halomonas strains.</title>
        <authorList>
            <person name="Xiao Z."/>
            <person name="Shen J."/>
        </authorList>
    </citation>
    <scope>NUCLEOTIDE SEQUENCE [LARGE SCALE GENOMIC DNA]</scope>
    <source>
        <strain evidence="3 5">DSM 17331</strain>
    </source>
</reference>
<dbReference type="InterPro" id="IPR037138">
    <property type="entry name" value="His_deacetylse_dom_sf"/>
</dbReference>
<dbReference type="EMBL" id="JACEFT010000025">
    <property type="protein sequence ID" value="MBA2780475.1"/>
    <property type="molecule type" value="Genomic_DNA"/>
</dbReference>
<feature type="domain" description="Histone deacetylase" evidence="2">
    <location>
        <begin position="53"/>
        <end position="338"/>
    </location>
</feature>
<keyword evidence="6" id="KW-1185">Reference proteome</keyword>
<evidence type="ECO:0000256" key="1">
    <source>
        <dbReference type="ARBA" id="ARBA00005947"/>
    </source>
</evidence>
<dbReference type="GO" id="GO:0040029">
    <property type="term" value="P:epigenetic regulation of gene expression"/>
    <property type="evidence" value="ECO:0007669"/>
    <property type="project" value="TreeGrafter"/>
</dbReference>
<dbReference type="AlphaFoldDB" id="A0A7W0AFB2"/>